<keyword evidence="1" id="KW-0732">Signal</keyword>
<dbReference type="EMBL" id="CP109019">
    <property type="protein sequence ID" value="WUT87022.1"/>
    <property type="molecule type" value="Genomic_DNA"/>
</dbReference>
<evidence type="ECO:0000259" key="2">
    <source>
        <dbReference type="Pfam" id="PF13472"/>
    </source>
</evidence>
<dbReference type="InterPro" id="IPR013830">
    <property type="entry name" value="SGNH_hydro"/>
</dbReference>
<gene>
    <name evidence="3" type="ORF">OG515_34855</name>
</gene>
<dbReference type="PANTHER" id="PTHR37981:SF1">
    <property type="entry name" value="SGNH HYDROLASE-TYPE ESTERASE DOMAIN-CONTAINING PROTEIN"/>
    <property type="match status" value="1"/>
</dbReference>
<dbReference type="GO" id="GO:0016787">
    <property type="term" value="F:hydrolase activity"/>
    <property type="evidence" value="ECO:0007669"/>
    <property type="project" value="UniProtKB-KW"/>
</dbReference>
<organism evidence="3 4">
    <name type="scientific">Streptomyces melanogenes</name>
    <dbReference type="NCBI Taxonomy" id="67326"/>
    <lineage>
        <taxon>Bacteria</taxon>
        <taxon>Bacillati</taxon>
        <taxon>Actinomycetota</taxon>
        <taxon>Actinomycetes</taxon>
        <taxon>Kitasatosporales</taxon>
        <taxon>Streptomycetaceae</taxon>
        <taxon>Streptomyces</taxon>
    </lineage>
</organism>
<dbReference type="InterPro" id="IPR036514">
    <property type="entry name" value="SGNH_hydro_sf"/>
</dbReference>
<keyword evidence="4" id="KW-1185">Reference proteome</keyword>
<dbReference type="Gene3D" id="3.40.50.1110">
    <property type="entry name" value="SGNH hydrolase"/>
    <property type="match status" value="1"/>
</dbReference>
<evidence type="ECO:0000313" key="3">
    <source>
        <dbReference type="EMBL" id="WUT87022.1"/>
    </source>
</evidence>
<evidence type="ECO:0000313" key="4">
    <source>
        <dbReference type="Proteomes" id="UP001432060"/>
    </source>
</evidence>
<reference evidence="3" key="1">
    <citation type="submission" date="2022-10" db="EMBL/GenBank/DDBJ databases">
        <title>The complete genomes of actinobacterial strains from the NBC collection.</title>
        <authorList>
            <person name="Joergensen T.S."/>
            <person name="Alvarez Arevalo M."/>
            <person name="Sterndorff E.B."/>
            <person name="Faurdal D."/>
            <person name="Vuksanovic O."/>
            <person name="Mourched A.-S."/>
            <person name="Charusanti P."/>
            <person name="Shaw S."/>
            <person name="Blin K."/>
            <person name="Weber T."/>
        </authorList>
    </citation>
    <scope>NUCLEOTIDE SEQUENCE</scope>
    <source>
        <strain evidence="3">NBC_00668</strain>
    </source>
</reference>
<feature type="domain" description="SGNH hydrolase-type esterase" evidence="2">
    <location>
        <begin position="42"/>
        <end position="280"/>
    </location>
</feature>
<name>A0ABZ1XWG7_9ACTN</name>
<feature type="signal peptide" evidence="1">
    <location>
        <begin position="1"/>
        <end position="30"/>
    </location>
</feature>
<dbReference type="SUPFAM" id="SSF52266">
    <property type="entry name" value="SGNH hydrolase"/>
    <property type="match status" value="1"/>
</dbReference>
<accession>A0ABZ1XWG7</accession>
<dbReference type="Pfam" id="PF13472">
    <property type="entry name" value="Lipase_GDSL_2"/>
    <property type="match status" value="1"/>
</dbReference>
<dbReference type="CDD" id="cd01823">
    <property type="entry name" value="SEST_like"/>
    <property type="match status" value="1"/>
</dbReference>
<dbReference type="Proteomes" id="UP001432060">
    <property type="component" value="Chromosome"/>
</dbReference>
<sequence>MGKSPRHVMSASIVAGALALGLVGATTARADTTPAQGLNYVALGDSYSAGSGVLPVDPTNLLCLRSTVNYPHVIASRTGAHLKDVTCGAAQTKDFSQSQYPGTAPQLDALATDTDLVTLTIGGNDDNTFINAILACGTAGVFSGGQGSPCKDQNGTAFDDKIDANTYPALKTALRAVRAKAPHARVAVLGYPWITPAAADPSCFVKLPIASGDVPYVRGIQAHLNAVVQRAADETGATYVDFSRASEGHDACAPAGTRWIEPLLFGQNVVPVHPNAFGEQRMAEQAMSTTGLGPSGR</sequence>
<keyword evidence="3" id="KW-0378">Hydrolase</keyword>
<proteinExistence type="predicted"/>
<dbReference type="InterPro" id="IPR037460">
    <property type="entry name" value="SEST-like"/>
</dbReference>
<protein>
    <submittedName>
        <fullName evidence="3">SGNH/GDSL hydrolase family protein</fullName>
    </submittedName>
</protein>
<dbReference type="PANTHER" id="PTHR37981">
    <property type="entry name" value="LIPASE 2"/>
    <property type="match status" value="1"/>
</dbReference>
<feature type="chain" id="PRO_5045073583" evidence="1">
    <location>
        <begin position="31"/>
        <end position="297"/>
    </location>
</feature>
<evidence type="ECO:0000256" key="1">
    <source>
        <dbReference type="SAM" id="SignalP"/>
    </source>
</evidence>